<name>A0A0F9E7C3_9ZZZZ</name>
<comment type="caution">
    <text evidence="2">The sequence shown here is derived from an EMBL/GenBank/DDBJ whole genome shotgun (WGS) entry which is preliminary data.</text>
</comment>
<organism evidence="2">
    <name type="scientific">marine sediment metagenome</name>
    <dbReference type="NCBI Taxonomy" id="412755"/>
    <lineage>
        <taxon>unclassified sequences</taxon>
        <taxon>metagenomes</taxon>
        <taxon>ecological metagenomes</taxon>
    </lineage>
</organism>
<sequence length="113" mass="12930">MTEARKRMMSARSALILDEPFWGALALHLVVVEDPDCTPPTAWTDGARLGYHPDFILSLPWKQLLGLLAHEVLHCVLGHPWRRMGRDQKLWNEACDRAINPELKKAGFKLHPR</sequence>
<gene>
    <name evidence="2" type="ORF">LCGC14_2110110</name>
</gene>
<protein>
    <recommendedName>
        <fullName evidence="1">Putative metallopeptidase domain-containing protein</fullName>
    </recommendedName>
</protein>
<evidence type="ECO:0000259" key="1">
    <source>
        <dbReference type="Pfam" id="PF13203"/>
    </source>
</evidence>
<dbReference type="PANTHER" id="PTHR38730">
    <property type="entry name" value="SLL7028 PROTEIN"/>
    <property type="match status" value="1"/>
</dbReference>
<evidence type="ECO:0000313" key="2">
    <source>
        <dbReference type="EMBL" id="KKL69918.1"/>
    </source>
</evidence>
<feature type="domain" description="Putative metallopeptidase" evidence="1">
    <location>
        <begin position="6"/>
        <end position="112"/>
    </location>
</feature>
<dbReference type="PANTHER" id="PTHR38730:SF1">
    <property type="entry name" value="SLL7028 PROTEIN"/>
    <property type="match status" value="1"/>
</dbReference>
<dbReference type="Pfam" id="PF13203">
    <property type="entry name" value="DUF2201_N"/>
    <property type="match status" value="1"/>
</dbReference>
<reference evidence="2" key="1">
    <citation type="journal article" date="2015" name="Nature">
        <title>Complex archaea that bridge the gap between prokaryotes and eukaryotes.</title>
        <authorList>
            <person name="Spang A."/>
            <person name="Saw J.H."/>
            <person name="Jorgensen S.L."/>
            <person name="Zaremba-Niedzwiedzka K."/>
            <person name="Martijn J."/>
            <person name="Lind A.E."/>
            <person name="van Eijk R."/>
            <person name="Schleper C."/>
            <person name="Guy L."/>
            <person name="Ettema T.J."/>
        </authorList>
    </citation>
    <scope>NUCLEOTIDE SEQUENCE</scope>
</reference>
<dbReference type="EMBL" id="LAZR01026059">
    <property type="protein sequence ID" value="KKL69918.1"/>
    <property type="molecule type" value="Genomic_DNA"/>
</dbReference>
<proteinExistence type="predicted"/>
<dbReference type="InterPro" id="IPR025154">
    <property type="entry name" value="Put_metallopeptidase_dom"/>
</dbReference>
<accession>A0A0F9E7C3</accession>
<dbReference type="AlphaFoldDB" id="A0A0F9E7C3"/>